<keyword evidence="2" id="KW-1185">Reference proteome</keyword>
<dbReference type="STRING" id="985054.SAMN05444358_102126"/>
<protein>
    <submittedName>
        <fullName evidence="1">Succinate-semialdehyde dehydrogenase / glutarate-semialdehyde dehydrogenase</fullName>
    </submittedName>
</protein>
<gene>
    <name evidence="1" type="ORF">SAMN05444358_102126</name>
</gene>
<name>A0A1H2Y1D0_9RHOB</name>
<reference evidence="2" key="1">
    <citation type="submission" date="2016-10" db="EMBL/GenBank/DDBJ databases">
        <authorList>
            <person name="Varghese N."/>
            <person name="Submissions S."/>
        </authorList>
    </citation>
    <scope>NUCLEOTIDE SEQUENCE [LARGE SCALE GENOMIC DNA]</scope>
    <source>
        <strain evidence="2">DSM 27839</strain>
    </source>
</reference>
<organism evidence="1 2">
    <name type="scientific">Ruegeria halocynthiae</name>
    <dbReference type="NCBI Taxonomy" id="985054"/>
    <lineage>
        <taxon>Bacteria</taxon>
        <taxon>Pseudomonadati</taxon>
        <taxon>Pseudomonadota</taxon>
        <taxon>Alphaproteobacteria</taxon>
        <taxon>Rhodobacterales</taxon>
        <taxon>Roseobacteraceae</taxon>
        <taxon>Ruegeria</taxon>
    </lineage>
</organism>
<sequence>MIELSDLGLLREATLVDAGWVAADAETGIAAADPASGVVIGHVPNLGAPETTRVIETGGDVPSPCSTMMN</sequence>
<dbReference type="AlphaFoldDB" id="A0A1H2Y1D0"/>
<accession>A0A1H2Y1D0</accession>
<evidence type="ECO:0000313" key="1">
    <source>
        <dbReference type="EMBL" id="SDW98785.1"/>
    </source>
</evidence>
<proteinExistence type="predicted"/>
<dbReference type="EMBL" id="FNNP01000002">
    <property type="protein sequence ID" value="SDW98785.1"/>
    <property type="molecule type" value="Genomic_DNA"/>
</dbReference>
<dbReference type="RefSeq" id="WP_074736658.1">
    <property type="nucleotide sequence ID" value="NZ_FNNP01000002.1"/>
</dbReference>
<dbReference type="Proteomes" id="UP000183400">
    <property type="component" value="Unassembled WGS sequence"/>
</dbReference>
<evidence type="ECO:0000313" key="2">
    <source>
        <dbReference type="Proteomes" id="UP000183400"/>
    </source>
</evidence>